<comment type="caution">
    <text evidence="9">The sequence shown here is derived from an EMBL/GenBank/DDBJ whole genome shotgun (WGS) entry which is preliminary data.</text>
</comment>
<dbReference type="SMART" id="SM00858">
    <property type="entry name" value="SAF"/>
    <property type="match status" value="1"/>
</dbReference>
<proteinExistence type="inferred from homology"/>
<dbReference type="Pfam" id="PF13144">
    <property type="entry name" value="ChapFlgA"/>
    <property type="match status" value="1"/>
</dbReference>
<keyword evidence="5 7" id="KW-0574">Periplasm</keyword>
<feature type="domain" description="SAF" evidence="8">
    <location>
        <begin position="121"/>
        <end position="183"/>
    </location>
</feature>
<dbReference type="CDD" id="cd11614">
    <property type="entry name" value="SAF_CpaB_FlgA_like"/>
    <property type="match status" value="1"/>
</dbReference>
<evidence type="ECO:0000256" key="3">
    <source>
        <dbReference type="ARBA" id="ARBA00014754"/>
    </source>
</evidence>
<keyword evidence="9" id="KW-0969">Cilium</keyword>
<dbReference type="AlphaFoldDB" id="A0A2N8SRN7"/>
<dbReference type="InterPro" id="IPR017585">
    <property type="entry name" value="SAF_FlgA"/>
</dbReference>
<dbReference type="NCBIfam" id="TIGR03170">
    <property type="entry name" value="flgA_cterm"/>
    <property type="match status" value="1"/>
</dbReference>
<comment type="function">
    <text evidence="6 7">Involved in the assembly process of the P-ring formation. It may associate with FlgF on the rod constituting a structure essential for the P-ring assembly or may act as a modulator protein for the P-ring assembly.</text>
</comment>
<dbReference type="PANTHER" id="PTHR36307">
    <property type="entry name" value="FLAGELLA BASAL BODY P-RING FORMATION PROTEIN FLGA"/>
    <property type="match status" value="1"/>
</dbReference>
<keyword evidence="4 7" id="KW-0732">Signal</keyword>
<evidence type="ECO:0000259" key="8">
    <source>
        <dbReference type="SMART" id="SM00858"/>
    </source>
</evidence>
<comment type="similarity">
    <text evidence="2 7">Belongs to the FlgA family.</text>
</comment>
<dbReference type="GO" id="GO:0042597">
    <property type="term" value="C:periplasmic space"/>
    <property type="evidence" value="ECO:0007669"/>
    <property type="project" value="UniProtKB-SubCell"/>
</dbReference>
<evidence type="ECO:0000256" key="4">
    <source>
        <dbReference type="ARBA" id="ARBA00022729"/>
    </source>
</evidence>
<evidence type="ECO:0000256" key="5">
    <source>
        <dbReference type="ARBA" id="ARBA00022764"/>
    </source>
</evidence>
<keyword evidence="7" id="KW-1005">Bacterial flagellum biogenesis</keyword>
<keyword evidence="9" id="KW-0282">Flagellum</keyword>
<dbReference type="GO" id="GO:0044780">
    <property type="term" value="P:bacterial-type flagellum assembly"/>
    <property type="evidence" value="ECO:0007669"/>
    <property type="project" value="InterPro"/>
</dbReference>
<dbReference type="Proteomes" id="UP000236023">
    <property type="component" value="Unassembled WGS sequence"/>
</dbReference>
<accession>A0A2N8SRN7</accession>
<dbReference type="RefSeq" id="WP_102895726.1">
    <property type="nucleotide sequence ID" value="NZ_JAMOHU010000032.1"/>
</dbReference>
<dbReference type="PANTHER" id="PTHR36307:SF1">
    <property type="entry name" value="FLAGELLA BASAL BODY P-RING FORMATION PROTEIN FLGA"/>
    <property type="match status" value="1"/>
</dbReference>
<evidence type="ECO:0000256" key="6">
    <source>
        <dbReference type="ARBA" id="ARBA00025643"/>
    </source>
</evidence>
<evidence type="ECO:0000256" key="7">
    <source>
        <dbReference type="RuleBase" id="RU362063"/>
    </source>
</evidence>
<dbReference type="Pfam" id="PF17656">
    <property type="entry name" value="ChapFlgA_N"/>
    <property type="match status" value="1"/>
</dbReference>
<dbReference type="InterPro" id="IPR039246">
    <property type="entry name" value="Flagellar_FlgA"/>
</dbReference>
<organism evidence="9 10">
    <name type="scientific">Stutzerimonas stutzeri</name>
    <name type="common">Pseudomonas stutzeri</name>
    <dbReference type="NCBI Taxonomy" id="316"/>
    <lineage>
        <taxon>Bacteria</taxon>
        <taxon>Pseudomonadati</taxon>
        <taxon>Pseudomonadota</taxon>
        <taxon>Gammaproteobacteria</taxon>
        <taxon>Pseudomonadales</taxon>
        <taxon>Pseudomonadaceae</taxon>
        <taxon>Stutzerimonas</taxon>
    </lineage>
</organism>
<keyword evidence="9" id="KW-0966">Cell projection</keyword>
<feature type="chain" id="PRO_5014492067" description="Flagella basal body P-ring formation protein FlgA" evidence="7">
    <location>
        <begin position="30"/>
        <end position="246"/>
    </location>
</feature>
<dbReference type="Gene3D" id="3.90.1210.10">
    <property type="entry name" value="Antifreeze-like/N-acetylneuraminic acid synthase C-terminal domain"/>
    <property type="match status" value="1"/>
</dbReference>
<dbReference type="InterPro" id="IPR041231">
    <property type="entry name" value="FlgA_N"/>
</dbReference>
<evidence type="ECO:0000256" key="2">
    <source>
        <dbReference type="ARBA" id="ARBA00010474"/>
    </source>
</evidence>
<gene>
    <name evidence="9" type="ORF">CXK94_20755</name>
</gene>
<feature type="signal peptide" evidence="7">
    <location>
        <begin position="1"/>
        <end position="29"/>
    </location>
</feature>
<dbReference type="Gene3D" id="2.30.30.760">
    <property type="match status" value="1"/>
</dbReference>
<comment type="subcellular location">
    <subcellularLocation>
        <location evidence="1 7">Periplasm</location>
    </subcellularLocation>
</comment>
<reference evidence="9 10" key="1">
    <citation type="submission" date="2018-01" db="EMBL/GenBank/DDBJ databases">
        <title>Denitrification phenotypes of diverse strains of Pseudomonas stutzeri.</title>
        <authorList>
            <person name="Milligan D.A."/>
            <person name="Bergaust L."/>
            <person name="Bakken L.R."/>
            <person name="Frostegard A."/>
        </authorList>
    </citation>
    <scope>NUCLEOTIDE SEQUENCE [LARGE SCALE GENOMIC DNA]</scope>
    <source>
        <strain evidence="9 10">24a75</strain>
    </source>
</reference>
<evidence type="ECO:0000313" key="10">
    <source>
        <dbReference type="Proteomes" id="UP000236023"/>
    </source>
</evidence>
<sequence length="246" mass="27074">MTNFRRGCQTLCRYLLLPLLCVMGQLAHAATMSHPEQLIDATQQFLEQAVADYLRRGDIQARHEIIVNRLDPRLRLAQCDQPLDAKLGTAAQPIGRVTVRISCEGSSPWSVFVPAQVRLYRPVIVANRSLLRDSLLSEADVSLAERDVSNLTQGYLTRMDEVLGNKLTRPVQPDQVIAPNQLELAEVVRKGDQVVITARSGTINVRMPGEAMADGAPGKQIPVKNQRSGRVVKARVTGPGHVEVAM</sequence>
<dbReference type="InterPro" id="IPR013974">
    <property type="entry name" value="SAF"/>
</dbReference>
<protein>
    <recommendedName>
        <fullName evidence="3 7">Flagella basal body P-ring formation protein FlgA</fullName>
    </recommendedName>
</protein>
<evidence type="ECO:0000256" key="1">
    <source>
        <dbReference type="ARBA" id="ARBA00004418"/>
    </source>
</evidence>
<name>A0A2N8SRN7_STUST</name>
<dbReference type="EMBL" id="POUT01000018">
    <property type="protein sequence ID" value="PNG05150.1"/>
    <property type="molecule type" value="Genomic_DNA"/>
</dbReference>
<evidence type="ECO:0000313" key="9">
    <source>
        <dbReference type="EMBL" id="PNG05150.1"/>
    </source>
</evidence>